<accession>A0A4R5UA12</accession>
<protein>
    <submittedName>
        <fullName evidence="2">Uncharacterized protein</fullName>
    </submittedName>
</protein>
<keyword evidence="3" id="KW-1185">Reference proteome</keyword>
<name>A0A4R5UA12_9GAMM</name>
<gene>
    <name evidence="2" type="ORF">E2F49_08800</name>
</gene>
<evidence type="ECO:0000256" key="1">
    <source>
        <dbReference type="SAM" id="MobiDB-lite"/>
    </source>
</evidence>
<dbReference type="EMBL" id="SMTG01000003">
    <property type="protein sequence ID" value="TDK31535.1"/>
    <property type="molecule type" value="Genomic_DNA"/>
</dbReference>
<feature type="region of interest" description="Disordered" evidence="1">
    <location>
        <begin position="27"/>
        <end position="90"/>
    </location>
</feature>
<feature type="compositionally biased region" description="Basic and acidic residues" evidence="1">
    <location>
        <begin position="64"/>
        <end position="77"/>
    </location>
</feature>
<dbReference type="Proteomes" id="UP000295543">
    <property type="component" value="Unassembled WGS sequence"/>
</dbReference>
<reference evidence="2 3" key="1">
    <citation type="submission" date="2019-03" db="EMBL/GenBank/DDBJ databases">
        <title>Luteimonas zhaokaii sp.nov., isolated from the rectal contents of Plateau pika in Yushu, Qinghai Province, China.</title>
        <authorList>
            <person name="Zhang G."/>
        </authorList>
    </citation>
    <scope>NUCLEOTIDE SEQUENCE [LARGE SCALE GENOMIC DNA]</scope>
    <source>
        <strain evidence="2 3">THG-MD21</strain>
    </source>
</reference>
<comment type="caution">
    <text evidence="2">The sequence shown here is derived from an EMBL/GenBank/DDBJ whole genome shotgun (WGS) entry which is preliminary data.</text>
</comment>
<evidence type="ECO:0000313" key="2">
    <source>
        <dbReference type="EMBL" id="TDK31535.1"/>
    </source>
</evidence>
<sequence>MDRRRGSSGSCVIAVSQATTSAIDVLNASPCRPTHGRASMVRPRRSPPLEPIMSNPNQQPQQPDQREPQHQGDERQPQRQAPGQGSEEEE</sequence>
<proteinExistence type="predicted"/>
<dbReference type="AlphaFoldDB" id="A0A4R5UA12"/>
<evidence type="ECO:0000313" key="3">
    <source>
        <dbReference type="Proteomes" id="UP000295543"/>
    </source>
</evidence>
<organism evidence="2 3">
    <name type="scientific">Luteimonas terrae</name>
    <dbReference type="NCBI Taxonomy" id="1530191"/>
    <lineage>
        <taxon>Bacteria</taxon>
        <taxon>Pseudomonadati</taxon>
        <taxon>Pseudomonadota</taxon>
        <taxon>Gammaproteobacteria</taxon>
        <taxon>Lysobacterales</taxon>
        <taxon>Lysobacteraceae</taxon>
        <taxon>Luteimonas</taxon>
    </lineage>
</organism>